<evidence type="ECO:0000256" key="4">
    <source>
        <dbReference type="ARBA" id="ARBA00022676"/>
    </source>
</evidence>
<comment type="subcellular location">
    <subcellularLocation>
        <location evidence="1">Endoplasmic reticulum membrane</location>
        <topology evidence="1">Multi-pass membrane protein</topology>
    </subcellularLocation>
</comment>
<gene>
    <name evidence="12" type="ORF">A2V81_01325</name>
</gene>
<evidence type="ECO:0000313" key="13">
    <source>
        <dbReference type="Proteomes" id="UP000177614"/>
    </source>
</evidence>
<evidence type="ECO:0000256" key="1">
    <source>
        <dbReference type="ARBA" id="ARBA00004477"/>
    </source>
</evidence>
<dbReference type="UniPathway" id="UPA00196"/>
<evidence type="ECO:0000256" key="5">
    <source>
        <dbReference type="ARBA" id="ARBA00022679"/>
    </source>
</evidence>
<evidence type="ECO:0000256" key="8">
    <source>
        <dbReference type="ARBA" id="ARBA00022989"/>
    </source>
</evidence>
<evidence type="ECO:0000313" key="12">
    <source>
        <dbReference type="EMBL" id="OGC82572.1"/>
    </source>
</evidence>
<dbReference type="Proteomes" id="UP000177614">
    <property type="component" value="Unassembled WGS sequence"/>
</dbReference>
<evidence type="ECO:0000259" key="11">
    <source>
        <dbReference type="Pfam" id="PF13231"/>
    </source>
</evidence>
<keyword evidence="5" id="KW-0808">Transferase</keyword>
<comment type="caution">
    <text evidence="12">The sequence shown here is derived from an EMBL/GenBank/DDBJ whole genome shotgun (WGS) entry which is preliminary data.</text>
</comment>
<evidence type="ECO:0000256" key="3">
    <source>
        <dbReference type="ARBA" id="ARBA00022502"/>
    </source>
</evidence>
<feature type="transmembrane region" description="Helical" evidence="10">
    <location>
        <begin position="177"/>
        <end position="202"/>
    </location>
</feature>
<dbReference type="GO" id="GO:0000009">
    <property type="term" value="F:alpha-1,6-mannosyltransferase activity"/>
    <property type="evidence" value="ECO:0007669"/>
    <property type="project" value="InterPro"/>
</dbReference>
<evidence type="ECO:0000256" key="9">
    <source>
        <dbReference type="ARBA" id="ARBA00023136"/>
    </source>
</evidence>
<name>A0A1F4XLH3_9BACT</name>
<dbReference type="InterPro" id="IPR038731">
    <property type="entry name" value="RgtA/B/C-like"/>
</dbReference>
<feature type="transmembrane region" description="Helical" evidence="10">
    <location>
        <begin position="288"/>
        <end position="305"/>
    </location>
</feature>
<comment type="pathway">
    <text evidence="2">Glycolipid biosynthesis; glycosylphosphatidylinositol-anchor biosynthesis.</text>
</comment>
<evidence type="ECO:0000256" key="2">
    <source>
        <dbReference type="ARBA" id="ARBA00004687"/>
    </source>
</evidence>
<feature type="transmembrane region" description="Helical" evidence="10">
    <location>
        <begin position="138"/>
        <end position="171"/>
    </location>
</feature>
<keyword evidence="9 10" id="KW-0472">Membrane</keyword>
<dbReference type="EMBL" id="MEWR01000004">
    <property type="protein sequence ID" value="OGC82572.1"/>
    <property type="molecule type" value="Genomic_DNA"/>
</dbReference>
<keyword evidence="6 10" id="KW-0812">Transmembrane</keyword>
<organism evidence="12 13">
    <name type="scientific">Candidatus Abawacabacteria bacterium RBG_16_42_10</name>
    <dbReference type="NCBI Taxonomy" id="1817814"/>
    <lineage>
        <taxon>Bacteria</taxon>
        <taxon>Candidatus Abawacaibacteriota</taxon>
    </lineage>
</organism>
<feature type="transmembrane region" description="Helical" evidence="10">
    <location>
        <begin position="222"/>
        <end position="240"/>
    </location>
</feature>
<keyword evidence="4" id="KW-0328">Glycosyltransferase</keyword>
<keyword evidence="3" id="KW-0337">GPI-anchor biosynthesis</keyword>
<reference evidence="12 13" key="1">
    <citation type="journal article" date="2016" name="Nat. Commun.">
        <title>Thousands of microbial genomes shed light on interconnected biogeochemical processes in an aquifer system.</title>
        <authorList>
            <person name="Anantharaman K."/>
            <person name="Brown C.T."/>
            <person name="Hug L.A."/>
            <person name="Sharon I."/>
            <person name="Castelle C.J."/>
            <person name="Probst A.J."/>
            <person name="Thomas B.C."/>
            <person name="Singh A."/>
            <person name="Wilkins M.J."/>
            <person name="Karaoz U."/>
            <person name="Brodie E.L."/>
            <person name="Williams K.H."/>
            <person name="Hubbard S.S."/>
            <person name="Banfield J.F."/>
        </authorList>
    </citation>
    <scope>NUCLEOTIDE SEQUENCE [LARGE SCALE GENOMIC DNA]</scope>
</reference>
<evidence type="ECO:0000256" key="7">
    <source>
        <dbReference type="ARBA" id="ARBA00022824"/>
    </source>
</evidence>
<dbReference type="GO" id="GO:0031501">
    <property type="term" value="C:mannosyltransferase complex"/>
    <property type="evidence" value="ECO:0007669"/>
    <property type="project" value="TreeGrafter"/>
</dbReference>
<evidence type="ECO:0000256" key="6">
    <source>
        <dbReference type="ARBA" id="ARBA00022692"/>
    </source>
</evidence>
<keyword evidence="7" id="KW-0256">Endoplasmic reticulum</keyword>
<accession>A0A1F4XLH3</accession>
<dbReference type="PANTHER" id="PTHR12468">
    <property type="entry name" value="GPI MANNOSYLTRANSFERASE 2"/>
    <property type="match status" value="1"/>
</dbReference>
<dbReference type="GO" id="GO:0006506">
    <property type="term" value="P:GPI anchor biosynthetic process"/>
    <property type="evidence" value="ECO:0007669"/>
    <property type="project" value="UniProtKB-UniPathway"/>
</dbReference>
<feature type="transmembrane region" description="Helical" evidence="10">
    <location>
        <begin position="312"/>
        <end position="329"/>
    </location>
</feature>
<feature type="transmembrane region" description="Helical" evidence="10">
    <location>
        <begin position="357"/>
        <end position="378"/>
    </location>
</feature>
<dbReference type="PANTHER" id="PTHR12468:SF2">
    <property type="entry name" value="GPI MANNOSYLTRANSFERASE 2"/>
    <property type="match status" value="1"/>
</dbReference>
<dbReference type="GO" id="GO:0004376">
    <property type="term" value="F:GPI mannosyltransferase activity"/>
    <property type="evidence" value="ECO:0007669"/>
    <property type="project" value="InterPro"/>
</dbReference>
<feature type="transmembrane region" description="Helical" evidence="10">
    <location>
        <begin position="104"/>
        <end position="126"/>
    </location>
</feature>
<dbReference type="GO" id="GO:0016020">
    <property type="term" value="C:membrane"/>
    <property type="evidence" value="ECO:0007669"/>
    <property type="project" value="GOC"/>
</dbReference>
<sequence length="379" mass="43794">MLDLSAKPLLKQLLLIALVIKLTIFLIIYLSGYFLPFCYDCYKNDFSYLPDKSSGAHLSFQTWDARHYEFLSENGYSPDLPSDVFFPLFPWLISLLNAIVHNPIVSGFLLTTVFTFVMLIFLYFLVEELYNSKIAFYAGLFSLAFPTSFFFSLMYSESLFLMLVTAFFYFWLKRETTFAAACALLIPLTRPLGILLVVPLFLSMIIPSKSKFPKDIQNNFPLLLSTLFGFGIYFFCMYTSTGSPWSGFLAQKYYVAGNSLQNLLHPLLWFKRNFIEITLTLHNYTTSIIDRLFFAGFLASLFGIYKNADKIFFYYALVMGLVPALLGNFMAYTRYLVVVFPIFIILALIFKNKSPYVIIPLFMMQIFFLVIHSLNYWVG</sequence>
<feature type="transmembrane region" description="Helical" evidence="10">
    <location>
        <begin position="12"/>
        <end position="35"/>
    </location>
</feature>
<feature type="domain" description="Glycosyltransferase RgtA/B/C/D-like" evidence="11">
    <location>
        <begin position="87"/>
        <end position="208"/>
    </location>
</feature>
<dbReference type="InterPro" id="IPR007315">
    <property type="entry name" value="PIG-V/Gpi18"/>
</dbReference>
<dbReference type="Pfam" id="PF13231">
    <property type="entry name" value="PMT_2"/>
    <property type="match status" value="1"/>
</dbReference>
<proteinExistence type="predicted"/>
<dbReference type="AlphaFoldDB" id="A0A1F4XLH3"/>
<protein>
    <recommendedName>
        <fullName evidence="11">Glycosyltransferase RgtA/B/C/D-like domain-containing protein</fullName>
    </recommendedName>
</protein>
<evidence type="ECO:0000256" key="10">
    <source>
        <dbReference type="SAM" id="Phobius"/>
    </source>
</evidence>
<keyword evidence="8 10" id="KW-1133">Transmembrane helix</keyword>